<dbReference type="KEGG" id="spha:D3Y57_11150"/>
<protein>
    <recommendedName>
        <fullName evidence="4">Glycosyltransferase RgtA/B/C/D-like domain-containing protein</fullName>
    </recommendedName>
</protein>
<keyword evidence="3" id="KW-1185">Reference proteome</keyword>
<feature type="transmembrane region" description="Helical" evidence="1">
    <location>
        <begin position="61"/>
        <end position="79"/>
    </location>
</feature>
<dbReference type="RefSeq" id="WP_121153047.1">
    <property type="nucleotide sequence ID" value="NZ_CP032829.1"/>
</dbReference>
<evidence type="ECO:0008006" key="4">
    <source>
        <dbReference type="Google" id="ProtNLM"/>
    </source>
</evidence>
<dbReference type="EMBL" id="CP032829">
    <property type="protein sequence ID" value="AYJ86423.1"/>
    <property type="molecule type" value="Genomic_DNA"/>
</dbReference>
<accession>A0A494THI3</accession>
<feature type="transmembrane region" description="Helical" evidence="1">
    <location>
        <begin position="126"/>
        <end position="152"/>
    </location>
</feature>
<proteinExistence type="predicted"/>
<feature type="transmembrane region" description="Helical" evidence="1">
    <location>
        <begin position="164"/>
        <end position="192"/>
    </location>
</feature>
<reference evidence="2 3" key="1">
    <citation type="submission" date="2018-09" db="EMBL/GenBank/DDBJ databases">
        <title>Sphingomonas peninsula sp. nov., isolated from fildes peninsula, Antarctic soil.</title>
        <authorList>
            <person name="Yingchao G."/>
        </authorList>
    </citation>
    <scope>NUCLEOTIDE SEQUENCE [LARGE SCALE GENOMIC DNA]</scope>
    <source>
        <strain evidence="2 3">YZ-8</strain>
    </source>
</reference>
<evidence type="ECO:0000313" key="2">
    <source>
        <dbReference type="EMBL" id="AYJ86423.1"/>
    </source>
</evidence>
<organism evidence="2 3">
    <name type="scientific">Sphingomonas paeninsulae</name>
    <dbReference type="NCBI Taxonomy" id="2319844"/>
    <lineage>
        <taxon>Bacteria</taxon>
        <taxon>Pseudomonadati</taxon>
        <taxon>Pseudomonadota</taxon>
        <taxon>Alphaproteobacteria</taxon>
        <taxon>Sphingomonadales</taxon>
        <taxon>Sphingomonadaceae</taxon>
        <taxon>Sphingomonas</taxon>
    </lineage>
</organism>
<feature type="transmembrane region" description="Helical" evidence="1">
    <location>
        <begin position="86"/>
        <end position="106"/>
    </location>
</feature>
<name>A0A494THI3_SPHPE</name>
<keyword evidence="1" id="KW-0472">Membrane</keyword>
<keyword evidence="1" id="KW-0812">Transmembrane</keyword>
<sequence>MGQSDLNWWERRATVVALTLFAMVPLLWPTIAPLVDLPGHMGRYRVQLDGDGSAIRHFYNFQWALIGNLGVDLLIVPMAKIFGLEFGVKLIVMAIPALTVAGMLWIAREVHGRIPPTALFALPLAYGHPFLFGFVNFSLSMAFALLAFGLWLRLARLGRQKLRAAVFLLIAPLIWVTHTFGWGMLCVLAFSAELIRQHDRGVGWFRAFFHAGIQCLSLAPPILLMILWRSGHVTGQTADWFHWARKWEWFQKTLRDRWQWFDEASVAVLCALFVAAIGSRRLEVSRNLGATALFLLVVFICLPRIVFGSAYADMRLTPYLLAIPIIGIRLRPRATTGFANALAIAGLVFFGVRIASNTVSFAIASAGFDRALTALNYVPENARLVSFSGHDCRDLWSTNRMEHLGAIAIVRKRAYSNDQWDMAGAQLLTTNKPDALYFKADPSQVVTAGPCRNRWRPLNWSLRNLPRDAFDYVWLMDPPVFDPVLTKGMTLIWQAGSDRLYRIDDRTMRHAPAVLQATP</sequence>
<feature type="transmembrane region" description="Helical" evidence="1">
    <location>
        <begin position="12"/>
        <end position="31"/>
    </location>
</feature>
<feature type="transmembrane region" description="Helical" evidence="1">
    <location>
        <begin position="290"/>
        <end position="312"/>
    </location>
</feature>
<dbReference type="OrthoDB" id="7293882at2"/>
<gene>
    <name evidence="2" type="ORF">D3Y57_11150</name>
</gene>
<evidence type="ECO:0000256" key="1">
    <source>
        <dbReference type="SAM" id="Phobius"/>
    </source>
</evidence>
<keyword evidence="1" id="KW-1133">Transmembrane helix</keyword>
<dbReference type="Proteomes" id="UP000276254">
    <property type="component" value="Chromosome"/>
</dbReference>
<evidence type="ECO:0000313" key="3">
    <source>
        <dbReference type="Proteomes" id="UP000276254"/>
    </source>
</evidence>
<feature type="transmembrane region" description="Helical" evidence="1">
    <location>
        <begin position="204"/>
        <end position="228"/>
    </location>
</feature>
<feature type="transmembrane region" description="Helical" evidence="1">
    <location>
        <begin position="333"/>
        <end position="352"/>
    </location>
</feature>
<feature type="transmembrane region" description="Helical" evidence="1">
    <location>
        <begin position="260"/>
        <end position="278"/>
    </location>
</feature>
<dbReference type="AlphaFoldDB" id="A0A494THI3"/>